<feature type="domain" description="Beta-lactamase class A catalytic" evidence="2">
    <location>
        <begin position="121"/>
        <end position="258"/>
    </location>
</feature>
<reference evidence="3 4" key="1">
    <citation type="submission" date="2016-10" db="EMBL/GenBank/DDBJ databases">
        <authorList>
            <person name="de Groot N.N."/>
        </authorList>
    </citation>
    <scope>NUCLEOTIDE SEQUENCE [LARGE SCALE GENOMIC DNA]</scope>
    <source>
        <strain evidence="3 4">CGMCC 4.2026</strain>
    </source>
</reference>
<dbReference type="InterPro" id="IPR000871">
    <property type="entry name" value="Beta-lactam_class-A"/>
</dbReference>
<accession>A0A1H8SN21</accession>
<keyword evidence="4" id="KW-1185">Reference proteome</keyword>
<dbReference type="Gene3D" id="3.40.710.10">
    <property type="entry name" value="DD-peptidase/beta-lactamase superfamily"/>
    <property type="match status" value="1"/>
</dbReference>
<dbReference type="EMBL" id="FODD01000044">
    <property type="protein sequence ID" value="SEO80180.1"/>
    <property type="molecule type" value="Genomic_DNA"/>
</dbReference>
<evidence type="ECO:0000256" key="1">
    <source>
        <dbReference type="SAM" id="SignalP"/>
    </source>
</evidence>
<dbReference type="InterPro" id="IPR012338">
    <property type="entry name" value="Beta-lactam/transpept-like"/>
</dbReference>
<evidence type="ECO:0000313" key="3">
    <source>
        <dbReference type="EMBL" id="SEO80180.1"/>
    </source>
</evidence>
<dbReference type="GO" id="GO:0030655">
    <property type="term" value="P:beta-lactam antibiotic catabolic process"/>
    <property type="evidence" value="ECO:0007669"/>
    <property type="project" value="InterPro"/>
</dbReference>
<dbReference type="STRING" id="310780.SAMN05216267_104421"/>
<dbReference type="GO" id="GO:0046677">
    <property type="term" value="P:response to antibiotic"/>
    <property type="evidence" value="ECO:0007669"/>
    <property type="project" value="InterPro"/>
</dbReference>
<dbReference type="PANTHER" id="PTHR35333:SF3">
    <property type="entry name" value="BETA-LACTAMASE-TYPE TRANSPEPTIDASE FOLD CONTAINING PROTEIN"/>
    <property type="match status" value="1"/>
</dbReference>
<dbReference type="Pfam" id="PF13354">
    <property type="entry name" value="Beta-lactamase2"/>
    <property type="match status" value="1"/>
</dbReference>
<feature type="signal peptide" evidence="1">
    <location>
        <begin position="1"/>
        <end position="30"/>
    </location>
</feature>
<proteinExistence type="predicted"/>
<dbReference type="RefSeq" id="WP_075018067.1">
    <property type="nucleotide sequence ID" value="NZ_FODD01000044.1"/>
</dbReference>
<dbReference type="InterPro" id="IPR045155">
    <property type="entry name" value="Beta-lactam_cat"/>
</dbReference>
<evidence type="ECO:0000259" key="2">
    <source>
        <dbReference type="Pfam" id="PF13354"/>
    </source>
</evidence>
<feature type="chain" id="PRO_5010190956" evidence="1">
    <location>
        <begin position="31"/>
        <end position="314"/>
    </location>
</feature>
<gene>
    <name evidence="3" type="ORF">SAMN05216267_104421</name>
</gene>
<dbReference type="Proteomes" id="UP000181951">
    <property type="component" value="Unassembled WGS sequence"/>
</dbReference>
<sequence>MVVRSTARGARRALPLAIAAGALVPLFAAAAPAAAAAPQVLCTSHRARIAPNLGRDITGALGGRHSTTAIALYDRTTGTQCTLDSGRHFDSASTVKVTVLGALLRQAKEADRSLTAREVTLTTAMITKSDNDATTALWNQLGVGRIQHFLTLAGMTHTTPGANGYWGLTQITAGDELKLMALLTSDNTVLGSDSRAYALNLMNRVVSSQRWGVPAGTPAGVTVHVKNGWLPRSTHAWRVHSVGAFTGGGRDYAIVVLTQDDSTMDYGIATIEAVARVVHRDLDPAAPVNKLVTRPRIPVHTPGTLTRPLGTAGA</sequence>
<keyword evidence="1" id="KW-0732">Signal</keyword>
<evidence type="ECO:0000313" key="4">
    <source>
        <dbReference type="Proteomes" id="UP000181951"/>
    </source>
</evidence>
<dbReference type="OrthoDB" id="5243140at2"/>
<organism evidence="3 4">
    <name type="scientific">Actinacidiphila rubida</name>
    <dbReference type="NCBI Taxonomy" id="310780"/>
    <lineage>
        <taxon>Bacteria</taxon>
        <taxon>Bacillati</taxon>
        <taxon>Actinomycetota</taxon>
        <taxon>Actinomycetes</taxon>
        <taxon>Kitasatosporales</taxon>
        <taxon>Streptomycetaceae</taxon>
        <taxon>Actinacidiphila</taxon>
    </lineage>
</organism>
<dbReference type="SUPFAM" id="SSF56601">
    <property type="entry name" value="beta-lactamase/transpeptidase-like"/>
    <property type="match status" value="1"/>
</dbReference>
<protein>
    <submittedName>
        <fullName evidence="3">Beta-lactamase class A</fullName>
    </submittedName>
</protein>
<dbReference type="AlphaFoldDB" id="A0A1H8SN21"/>
<dbReference type="GO" id="GO:0008800">
    <property type="term" value="F:beta-lactamase activity"/>
    <property type="evidence" value="ECO:0007669"/>
    <property type="project" value="InterPro"/>
</dbReference>
<name>A0A1H8SN21_9ACTN</name>
<dbReference type="PANTHER" id="PTHR35333">
    <property type="entry name" value="BETA-LACTAMASE"/>
    <property type="match status" value="1"/>
</dbReference>